<dbReference type="EMBL" id="JAIXMP010000020">
    <property type="protein sequence ID" value="KAI9257396.1"/>
    <property type="molecule type" value="Genomic_DNA"/>
</dbReference>
<evidence type="ECO:0000313" key="2">
    <source>
        <dbReference type="Proteomes" id="UP001209540"/>
    </source>
</evidence>
<name>A0AAD5JWN1_9FUNG</name>
<gene>
    <name evidence="1" type="ORF">BDA99DRAFT_539494</name>
</gene>
<organism evidence="1 2">
    <name type="scientific">Phascolomyces articulosus</name>
    <dbReference type="NCBI Taxonomy" id="60185"/>
    <lineage>
        <taxon>Eukaryota</taxon>
        <taxon>Fungi</taxon>
        <taxon>Fungi incertae sedis</taxon>
        <taxon>Mucoromycota</taxon>
        <taxon>Mucoromycotina</taxon>
        <taxon>Mucoromycetes</taxon>
        <taxon>Mucorales</taxon>
        <taxon>Lichtheimiaceae</taxon>
        <taxon>Phascolomyces</taxon>
    </lineage>
</organism>
<dbReference type="AlphaFoldDB" id="A0AAD5JWN1"/>
<accession>A0AAD5JWN1</accession>
<reference evidence="1" key="2">
    <citation type="submission" date="2023-02" db="EMBL/GenBank/DDBJ databases">
        <authorList>
            <consortium name="DOE Joint Genome Institute"/>
            <person name="Mondo S.J."/>
            <person name="Chang Y."/>
            <person name="Wang Y."/>
            <person name="Ahrendt S."/>
            <person name="Andreopoulos W."/>
            <person name="Barry K."/>
            <person name="Beard J."/>
            <person name="Benny G.L."/>
            <person name="Blankenship S."/>
            <person name="Bonito G."/>
            <person name="Cuomo C."/>
            <person name="Desiro A."/>
            <person name="Gervers K.A."/>
            <person name="Hundley H."/>
            <person name="Kuo A."/>
            <person name="LaButti K."/>
            <person name="Lang B.F."/>
            <person name="Lipzen A."/>
            <person name="O'Donnell K."/>
            <person name="Pangilinan J."/>
            <person name="Reynolds N."/>
            <person name="Sandor L."/>
            <person name="Smith M.W."/>
            <person name="Tsang A."/>
            <person name="Grigoriev I.V."/>
            <person name="Stajich J.E."/>
            <person name="Spatafora J.W."/>
        </authorList>
    </citation>
    <scope>NUCLEOTIDE SEQUENCE</scope>
    <source>
        <strain evidence="1">RSA 2281</strain>
    </source>
</reference>
<proteinExistence type="predicted"/>
<comment type="caution">
    <text evidence="1">The sequence shown here is derived from an EMBL/GenBank/DDBJ whole genome shotgun (WGS) entry which is preliminary data.</text>
</comment>
<dbReference type="Proteomes" id="UP001209540">
    <property type="component" value="Unassembled WGS sequence"/>
</dbReference>
<sequence length="308" mass="34067">MQNGIDNRTCTDIYARIGKLLDSINEANIFLFRTGGGVNEEEVIHPIERRFTAQDMVNEMCAKNENSGEIEVLVEIKYKAYPTPVMQNRPSVHPPTPMFSGDGISIEAFLFPSHQVDVSNSLSKEEEEASPVLTTPTTTLSIPVPVPTPTPAPTVLLASSLAIDRSRKSAFSIAPLEEGKKKSRVSSKCLLKRRCIELEEKKADREEGHAKIDVLKSLINEARLISSLLSYLDSVVKLIGGEEVFNDVFVSSNGGISLRALSISSLRKLSFPKASRGHQDHDFFISRPLDNHNNSSYQMVQVLELNSQ</sequence>
<keyword evidence="2" id="KW-1185">Reference proteome</keyword>
<evidence type="ECO:0000313" key="1">
    <source>
        <dbReference type="EMBL" id="KAI9257396.1"/>
    </source>
</evidence>
<protein>
    <submittedName>
        <fullName evidence="1">Uncharacterized protein</fullName>
    </submittedName>
</protein>
<reference evidence="1" key="1">
    <citation type="journal article" date="2022" name="IScience">
        <title>Evolution of zygomycete secretomes and the origins of terrestrial fungal ecologies.</title>
        <authorList>
            <person name="Chang Y."/>
            <person name="Wang Y."/>
            <person name="Mondo S."/>
            <person name="Ahrendt S."/>
            <person name="Andreopoulos W."/>
            <person name="Barry K."/>
            <person name="Beard J."/>
            <person name="Benny G.L."/>
            <person name="Blankenship S."/>
            <person name="Bonito G."/>
            <person name="Cuomo C."/>
            <person name="Desiro A."/>
            <person name="Gervers K.A."/>
            <person name="Hundley H."/>
            <person name="Kuo A."/>
            <person name="LaButti K."/>
            <person name="Lang B.F."/>
            <person name="Lipzen A."/>
            <person name="O'Donnell K."/>
            <person name="Pangilinan J."/>
            <person name="Reynolds N."/>
            <person name="Sandor L."/>
            <person name="Smith M.E."/>
            <person name="Tsang A."/>
            <person name="Grigoriev I.V."/>
            <person name="Stajich J.E."/>
            <person name="Spatafora J.W."/>
        </authorList>
    </citation>
    <scope>NUCLEOTIDE SEQUENCE</scope>
    <source>
        <strain evidence="1">RSA 2281</strain>
    </source>
</reference>